<feature type="transmembrane region" description="Helical" evidence="7">
    <location>
        <begin position="126"/>
        <end position="155"/>
    </location>
</feature>
<protein>
    <submittedName>
        <fullName evidence="9">ABC transporter permease</fullName>
    </submittedName>
</protein>
<feature type="transmembrane region" description="Helical" evidence="7">
    <location>
        <begin position="20"/>
        <end position="40"/>
    </location>
</feature>
<evidence type="ECO:0000256" key="3">
    <source>
        <dbReference type="ARBA" id="ARBA00022475"/>
    </source>
</evidence>
<evidence type="ECO:0000256" key="7">
    <source>
        <dbReference type="RuleBase" id="RU363032"/>
    </source>
</evidence>
<evidence type="ECO:0000313" key="10">
    <source>
        <dbReference type="Proteomes" id="UP000078356"/>
    </source>
</evidence>
<dbReference type="GO" id="GO:0005886">
    <property type="term" value="C:plasma membrane"/>
    <property type="evidence" value="ECO:0007669"/>
    <property type="project" value="UniProtKB-SubCell"/>
</dbReference>
<dbReference type="SUPFAM" id="SSF161098">
    <property type="entry name" value="MetI-like"/>
    <property type="match status" value="1"/>
</dbReference>
<keyword evidence="5 7" id="KW-1133">Transmembrane helix</keyword>
<evidence type="ECO:0000256" key="6">
    <source>
        <dbReference type="ARBA" id="ARBA00023136"/>
    </source>
</evidence>
<comment type="similarity">
    <text evidence="7">Belongs to the binding-protein-dependent transport system permease family.</text>
</comment>
<evidence type="ECO:0000256" key="2">
    <source>
        <dbReference type="ARBA" id="ARBA00022448"/>
    </source>
</evidence>
<organism evidence="9 10">
    <name type="scientific">Pseudomonas oryzihabitans</name>
    <dbReference type="NCBI Taxonomy" id="47885"/>
    <lineage>
        <taxon>Bacteria</taxon>
        <taxon>Pseudomonadati</taxon>
        <taxon>Pseudomonadota</taxon>
        <taxon>Gammaproteobacteria</taxon>
        <taxon>Pseudomonadales</taxon>
        <taxon>Pseudomonadaceae</taxon>
        <taxon>Pseudomonas</taxon>
    </lineage>
</organism>
<gene>
    <name evidence="9" type="ORF">A4V15_05290</name>
</gene>
<comment type="subcellular location">
    <subcellularLocation>
        <location evidence="1 7">Cell membrane</location>
        <topology evidence="1 7">Multi-pass membrane protein</topology>
    </subcellularLocation>
</comment>
<feature type="transmembrane region" description="Helical" evidence="7">
    <location>
        <begin position="246"/>
        <end position="267"/>
    </location>
</feature>
<feature type="domain" description="ABC transmembrane type-1" evidence="8">
    <location>
        <begin position="79"/>
        <end position="267"/>
    </location>
</feature>
<evidence type="ECO:0000256" key="5">
    <source>
        <dbReference type="ARBA" id="ARBA00022989"/>
    </source>
</evidence>
<dbReference type="PROSITE" id="PS50928">
    <property type="entry name" value="ABC_TM1"/>
    <property type="match status" value="1"/>
</dbReference>
<accession>A0A178LCN5</accession>
<keyword evidence="6 7" id="KW-0472">Membrane</keyword>
<dbReference type="GO" id="GO:0071916">
    <property type="term" value="F:dipeptide transmembrane transporter activity"/>
    <property type="evidence" value="ECO:0007669"/>
    <property type="project" value="TreeGrafter"/>
</dbReference>
<comment type="caution">
    <text evidence="9">The sequence shown here is derived from an EMBL/GenBank/DDBJ whole genome shotgun (WGS) entry which is preliminary data.</text>
</comment>
<keyword evidence="3" id="KW-1003">Cell membrane</keyword>
<dbReference type="AlphaFoldDB" id="A0A178LCN5"/>
<dbReference type="RefSeq" id="WP_064308692.1">
    <property type="nucleotide sequence ID" value="NZ_LWCR01000034.1"/>
</dbReference>
<evidence type="ECO:0000256" key="1">
    <source>
        <dbReference type="ARBA" id="ARBA00004651"/>
    </source>
</evidence>
<evidence type="ECO:0000313" key="9">
    <source>
        <dbReference type="EMBL" id="OAN26572.1"/>
    </source>
</evidence>
<dbReference type="InterPro" id="IPR050366">
    <property type="entry name" value="BP-dependent_transpt_permease"/>
</dbReference>
<dbReference type="PANTHER" id="PTHR43386:SF1">
    <property type="entry name" value="D,D-DIPEPTIDE TRANSPORT SYSTEM PERMEASE PROTEIN DDPC-RELATED"/>
    <property type="match status" value="1"/>
</dbReference>
<dbReference type="InterPro" id="IPR035906">
    <property type="entry name" value="MetI-like_sf"/>
</dbReference>
<dbReference type="EMBL" id="LWCR01000034">
    <property type="protein sequence ID" value="OAN26572.1"/>
    <property type="molecule type" value="Genomic_DNA"/>
</dbReference>
<keyword evidence="4 7" id="KW-0812">Transmembrane</keyword>
<feature type="transmembrane region" description="Helical" evidence="7">
    <location>
        <begin position="81"/>
        <end position="106"/>
    </location>
</feature>
<name>A0A178LCN5_9PSED</name>
<feature type="transmembrane region" description="Helical" evidence="7">
    <location>
        <begin position="199"/>
        <end position="225"/>
    </location>
</feature>
<proteinExistence type="inferred from homology"/>
<keyword evidence="2 7" id="KW-0813">Transport</keyword>
<dbReference type="OrthoDB" id="9783218at2"/>
<reference evidence="9 10" key="1">
    <citation type="submission" date="2016-04" db="EMBL/GenBank/DDBJ databases">
        <title>Draft Genome Sequences of Staphylococcus capitis Strain H36, S. capitis Strain H65, S. cohnii Strain H62, S. hominis Strain H69, Mycobacterium iranicum Strain H39, Plantibacter sp. Strain H53, Pseudomonas oryzihabitans Strain H72, and Microbacterium sp. Strain H83, isolated from residential settings.</title>
        <authorList>
            <person name="Lymperopoulou D."/>
            <person name="Adams R.I."/>
            <person name="Lindow S."/>
            <person name="Coil D.A."/>
            <person name="Jospin G."/>
            <person name="Eisen J.A."/>
        </authorList>
    </citation>
    <scope>NUCLEOTIDE SEQUENCE [LARGE SCALE GENOMIC DNA]</scope>
    <source>
        <strain evidence="9 10">H72</strain>
    </source>
</reference>
<dbReference type="InterPro" id="IPR000515">
    <property type="entry name" value="MetI-like"/>
</dbReference>
<dbReference type="Pfam" id="PF00528">
    <property type="entry name" value="BPD_transp_1"/>
    <property type="match status" value="1"/>
</dbReference>
<sequence>MNLDATAALAAPPVKSSARGLGLGLLAAMIAFAVLTPLLWQGDIARQDYMAILAAPTSAYPLGTDHLGRDMLARLSVAIRFSLGLAFISVCTAAIPGVLLGILAAWKGGLVDKLLGGLAELFLALPGLLLVLLIVAVFPGSFVALYSAVALVLWVEYFRMTRALSRTVLASPAVAASQLLGFGPVYIVRRHLWPQLAPVLLTIAAFGAASTIMAIAALGFVSIGVRPPTAELGLMITELLPYYAEAPLVIALPILAIFLTVLSLLLITGGRKP</sequence>
<evidence type="ECO:0000256" key="4">
    <source>
        <dbReference type="ARBA" id="ARBA00022692"/>
    </source>
</evidence>
<dbReference type="CDD" id="cd06261">
    <property type="entry name" value="TM_PBP2"/>
    <property type="match status" value="1"/>
</dbReference>
<evidence type="ECO:0000259" key="8">
    <source>
        <dbReference type="PROSITE" id="PS50928"/>
    </source>
</evidence>
<dbReference type="Gene3D" id="1.10.3720.10">
    <property type="entry name" value="MetI-like"/>
    <property type="match status" value="1"/>
</dbReference>
<feature type="transmembrane region" description="Helical" evidence="7">
    <location>
        <begin position="167"/>
        <end position="187"/>
    </location>
</feature>
<dbReference type="PANTHER" id="PTHR43386">
    <property type="entry name" value="OLIGOPEPTIDE TRANSPORT SYSTEM PERMEASE PROTEIN APPC"/>
    <property type="match status" value="1"/>
</dbReference>
<dbReference type="Proteomes" id="UP000078356">
    <property type="component" value="Unassembled WGS sequence"/>
</dbReference>